<keyword evidence="2" id="KW-1185">Reference proteome</keyword>
<sequence>MHVRRTWLYGSLNQLNPVENFAIGDGQRATRTGFGLAYWSRQSRNLRNRLIYYIEKGQIC</sequence>
<dbReference type="AlphaFoldDB" id="A0A0D0E219"/>
<dbReference type="Proteomes" id="UP000054538">
    <property type="component" value="Unassembled WGS sequence"/>
</dbReference>
<name>A0A0D0E219_9AGAM</name>
<organism evidence="1 2">
    <name type="scientific">Paxillus rubicundulus Ve08.2h10</name>
    <dbReference type="NCBI Taxonomy" id="930991"/>
    <lineage>
        <taxon>Eukaryota</taxon>
        <taxon>Fungi</taxon>
        <taxon>Dikarya</taxon>
        <taxon>Basidiomycota</taxon>
        <taxon>Agaricomycotina</taxon>
        <taxon>Agaricomycetes</taxon>
        <taxon>Agaricomycetidae</taxon>
        <taxon>Boletales</taxon>
        <taxon>Paxilineae</taxon>
        <taxon>Paxillaceae</taxon>
        <taxon>Paxillus</taxon>
    </lineage>
</organism>
<evidence type="ECO:0000313" key="2">
    <source>
        <dbReference type="Proteomes" id="UP000054538"/>
    </source>
</evidence>
<proteinExistence type="predicted"/>
<dbReference type="HOGENOM" id="CLU_2942440_0_0_1"/>
<dbReference type="EMBL" id="KN825101">
    <property type="protein sequence ID" value="KIK94509.1"/>
    <property type="molecule type" value="Genomic_DNA"/>
</dbReference>
<dbReference type="InParanoid" id="A0A0D0E219"/>
<accession>A0A0D0E219</accession>
<reference evidence="2" key="2">
    <citation type="submission" date="2015-01" db="EMBL/GenBank/DDBJ databases">
        <title>Evolutionary Origins and Diversification of the Mycorrhizal Mutualists.</title>
        <authorList>
            <consortium name="DOE Joint Genome Institute"/>
            <consortium name="Mycorrhizal Genomics Consortium"/>
            <person name="Kohler A."/>
            <person name="Kuo A."/>
            <person name="Nagy L.G."/>
            <person name="Floudas D."/>
            <person name="Copeland A."/>
            <person name="Barry K.W."/>
            <person name="Cichocki N."/>
            <person name="Veneault-Fourrey C."/>
            <person name="LaButti K."/>
            <person name="Lindquist E.A."/>
            <person name="Lipzen A."/>
            <person name="Lundell T."/>
            <person name="Morin E."/>
            <person name="Murat C."/>
            <person name="Riley R."/>
            <person name="Ohm R."/>
            <person name="Sun H."/>
            <person name="Tunlid A."/>
            <person name="Henrissat B."/>
            <person name="Grigoriev I.V."/>
            <person name="Hibbett D.S."/>
            <person name="Martin F."/>
        </authorList>
    </citation>
    <scope>NUCLEOTIDE SEQUENCE [LARGE SCALE GENOMIC DNA]</scope>
    <source>
        <strain evidence="2">Ve08.2h10</strain>
    </source>
</reference>
<gene>
    <name evidence="1" type="ORF">PAXRUDRAFT_442964</name>
</gene>
<protein>
    <submittedName>
        <fullName evidence="1">Uncharacterized protein</fullName>
    </submittedName>
</protein>
<reference evidence="1 2" key="1">
    <citation type="submission" date="2014-04" db="EMBL/GenBank/DDBJ databases">
        <authorList>
            <consortium name="DOE Joint Genome Institute"/>
            <person name="Kuo A."/>
            <person name="Kohler A."/>
            <person name="Jargeat P."/>
            <person name="Nagy L.G."/>
            <person name="Floudas D."/>
            <person name="Copeland A."/>
            <person name="Barry K.W."/>
            <person name="Cichocki N."/>
            <person name="Veneault-Fourrey C."/>
            <person name="LaButti K."/>
            <person name="Lindquist E.A."/>
            <person name="Lipzen A."/>
            <person name="Lundell T."/>
            <person name="Morin E."/>
            <person name="Murat C."/>
            <person name="Sun H."/>
            <person name="Tunlid A."/>
            <person name="Henrissat B."/>
            <person name="Grigoriev I.V."/>
            <person name="Hibbett D.S."/>
            <person name="Martin F."/>
            <person name="Nordberg H.P."/>
            <person name="Cantor M.N."/>
            <person name="Hua S.X."/>
        </authorList>
    </citation>
    <scope>NUCLEOTIDE SEQUENCE [LARGE SCALE GENOMIC DNA]</scope>
    <source>
        <strain evidence="1 2">Ve08.2h10</strain>
    </source>
</reference>
<evidence type="ECO:0000313" key="1">
    <source>
        <dbReference type="EMBL" id="KIK94509.1"/>
    </source>
</evidence>